<dbReference type="InterPro" id="IPR036291">
    <property type="entry name" value="NAD(P)-bd_dom_sf"/>
</dbReference>
<evidence type="ECO:0000256" key="1">
    <source>
        <dbReference type="ARBA" id="ARBA00006484"/>
    </source>
</evidence>
<dbReference type="EMBL" id="JAMOIM010000013">
    <property type="protein sequence ID" value="MCW6510028.1"/>
    <property type="molecule type" value="Genomic_DNA"/>
</dbReference>
<dbReference type="Proteomes" id="UP001165667">
    <property type="component" value="Unassembled WGS sequence"/>
</dbReference>
<sequence length="246" mass="26081">MKTDRIVVITGAAGGMGKLAVERFLANGDTVVATDTSDKALKLLVDSQEPEAKLHTVVGDISKEEDCGRVAALASDVGGRVDVLVNVAGFFPMQTFDEMTADDFRKVVDINLTGTFLMIKAMAPLLRGRGWGRIVNIGSASVFEGVADQVHYVAAKSGLFGLSRSLARVFGKDGITVNVVTPGLTVTPAVKANMPPELIDQQIKLRALPREETGHDLIGAIFFLASPDADFISGQTVNVDGGKHML</sequence>
<dbReference type="PRINTS" id="PR00081">
    <property type="entry name" value="GDHRDH"/>
</dbReference>
<comment type="similarity">
    <text evidence="1">Belongs to the short-chain dehydrogenases/reductases (SDR) family.</text>
</comment>
<dbReference type="PANTHER" id="PTHR42879:SF2">
    <property type="entry name" value="3-OXOACYL-[ACYL-CARRIER-PROTEIN] REDUCTASE FABG"/>
    <property type="match status" value="1"/>
</dbReference>
<evidence type="ECO:0000313" key="2">
    <source>
        <dbReference type="EMBL" id="MCW6510028.1"/>
    </source>
</evidence>
<dbReference type="InterPro" id="IPR050259">
    <property type="entry name" value="SDR"/>
</dbReference>
<evidence type="ECO:0000313" key="3">
    <source>
        <dbReference type="Proteomes" id="UP001165667"/>
    </source>
</evidence>
<comment type="caution">
    <text evidence="2">The sequence shown here is derived from an EMBL/GenBank/DDBJ whole genome shotgun (WGS) entry which is preliminary data.</text>
</comment>
<dbReference type="InterPro" id="IPR020904">
    <property type="entry name" value="Sc_DH/Rdtase_CS"/>
</dbReference>
<dbReference type="Gene3D" id="3.40.50.720">
    <property type="entry name" value="NAD(P)-binding Rossmann-like Domain"/>
    <property type="match status" value="1"/>
</dbReference>
<dbReference type="InterPro" id="IPR002347">
    <property type="entry name" value="SDR_fam"/>
</dbReference>
<dbReference type="PRINTS" id="PR00080">
    <property type="entry name" value="SDRFAMILY"/>
</dbReference>
<dbReference type="PANTHER" id="PTHR42879">
    <property type="entry name" value="3-OXOACYL-(ACYL-CARRIER-PROTEIN) REDUCTASE"/>
    <property type="match status" value="1"/>
</dbReference>
<dbReference type="Pfam" id="PF13561">
    <property type="entry name" value="adh_short_C2"/>
    <property type="match status" value="1"/>
</dbReference>
<accession>A0AA41Z3X3</accession>
<gene>
    <name evidence="2" type="ORF">M8523_18570</name>
</gene>
<name>A0AA41Z3X3_9HYPH</name>
<dbReference type="CDD" id="cd05233">
    <property type="entry name" value="SDR_c"/>
    <property type="match status" value="1"/>
</dbReference>
<reference evidence="2" key="1">
    <citation type="submission" date="2022-05" db="EMBL/GenBank/DDBJ databases">
        <authorList>
            <person name="Pankratov T."/>
        </authorList>
    </citation>
    <scope>NUCLEOTIDE SEQUENCE</scope>
    <source>
        <strain evidence="2">BP6-180914</strain>
    </source>
</reference>
<dbReference type="AlphaFoldDB" id="A0AA41Z3X3"/>
<protein>
    <submittedName>
        <fullName evidence="2">SDR family oxidoreductase</fullName>
    </submittedName>
</protein>
<dbReference type="GO" id="GO:0032787">
    <property type="term" value="P:monocarboxylic acid metabolic process"/>
    <property type="evidence" value="ECO:0007669"/>
    <property type="project" value="UniProtKB-ARBA"/>
</dbReference>
<dbReference type="RefSeq" id="WP_282586402.1">
    <property type="nucleotide sequence ID" value="NZ_JAMOIM010000013.1"/>
</dbReference>
<dbReference type="FunFam" id="3.40.50.720:FF:000084">
    <property type="entry name" value="Short-chain dehydrogenase reductase"/>
    <property type="match status" value="1"/>
</dbReference>
<organism evidence="2 3">
    <name type="scientific">Lichenifustis flavocetrariae</name>
    <dbReference type="NCBI Taxonomy" id="2949735"/>
    <lineage>
        <taxon>Bacteria</taxon>
        <taxon>Pseudomonadati</taxon>
        <taxon>Pseudomonadota</taxon>
        <taxon>Alphaproteobacteria</taxon>
        <taxon>Hyphomicrobiales</taxon>
        <taxon>Lichenihabitantaceae</taxon>
        <taxon>Lichenifustis</taxon>
    </lineage>
</organism>
<proteinExistence type="inferred from homology"/>
<dbReference type="SUPFAM" id="SSF51735">
    <property type="entry name" value="NAD(P)-binding Rossmann-fold domains"/>
    <property type="match status" value="1"/>
</dbReference>
<dbReference type="PROSITE" id="PS00061">
    <property type="entry name" value="ADH_SHORT"/>
    <property type="match status" value="1"/>
</dbReference>
<keyword evidence="3" id="KW-1185">Reference proteome</keyword>